<evidence type="ECO:0000313" key="2">
    <source>
        <dbReference type="Proteomes" id="UP000049855"/>
    </source>
</evidence>
<sequence length="66" mass="7660">MGYKLIKDLINQLSKLGYPLYQIHEIVKDTIGTTTLENISQEEEQEIIESLESYIQFALKCRNAKL</sequence>
<dbReference type="AlphaFoldDB" id="A0A0U1KVU5"/>
<protein>
    <submittedName>
        <fullName evidence="1">Uncharacterized protein</fullName>
    </submittedName>
</protein>
<dbReference type="Proteomes" id="UP000049855">
    <property type="component" value="Unassembled WGS sequence"/>
</dbReference>
<gene>
    <name evidence="1" type="ORF">SpAn4DRAFT_3961</name>
</gene>
<dbReference type="RefSeq" id="WP_021167555.1">
    <property type="nucleotide sequence ID" value="NZ_CTRP01000004.1"/>
</dbReference>
<proteinExistence type="predicted"/>
<dbReference type="EMBL" id="CTRP01000004">
    <property type="protein sequence ID" value="CQR71456.1"/>
    <property type="molecule type" value="Genomic_DNA"/>
</dbReference>
<evidence type="ECO:0000313" key="1">
    <source>
        <dbReference type="EMBL" id="CQR71456.1"/>
    </source>
</evidence>
<reference evidence="2" key="1">
    <citation type="submission" date="2015-03" db="EMBL/GenBank/DDBJ databases">
        <authorList>
            <person name="Nijsse Bart"/>
        </authorList>
    </citation>
    <scope>NUCLEOTIDE SEQUENCE [LARGE SCALE GENOMIC DNA]</scope>
</reference>
<name>A0A0U1KVU5_9FIRM</name>
<keyword evidence="2" id="KW-1185">Reference proteome</keyword>
<organism evidence="1 2">
    <name type="scientific">Sporomusa ovata</name>
    <dbReference type="NCBI Taxonomy" id="2378"/>
    <lineage>
        <taxon>Bacteria</taxon>
        <taxon>Bacillati</taxon>
        <taxon>Bacillota</taxon>
        <taxon>Negativicutes</taxon>
        <taxon>Selenomonadales</taxon>
        <taxon>Sporomusaceae</taxon>
        <taxon>Sporomusa</taxon>
    </lineage>
</organism>
<accession>A0A0U1KVU5</accession>